<organism evidence="6 7">
    <name type="scientific">Hymenobacter elongatus</name>
    <dbReference type="NCBI Taxonomy" id="877208"/>
    <lineage>
        <taxon>Bacteria</taxon>
        <taxon>Pseudomonadati</taxon>
        <taxon>Bacteroidota</taxon>
        <taxon>Cytophagia</taxon>
        <taxon>Cytophagales</taxon>
        <taxon>Hymenobacteraceae</taxon>
        <taxon>Hymenobacter</taxon>
    </lineage>
</organism>
<evidence type="ECO:0000256" key="1">
    <source>
        <dbReference type="ARBA" id="ARBA00004370"/>
    </source>
</evidence>
<dbReference type="Proteomes" id="UP000297739">
    <property type="component" value="Unassembled WGS sequence"/>
</dbReference>
<evidence type="ECO:0000313" key="6">
    <source>
        <dbReference type="EMBL" id="TGE17020.1"/>
    </source>
</evidence>
<gene>
    <name evidence="6" type="ORF">E5J99_08525</name>
</gene>
<dbReference type="OrthoDB" id="9771071at2"/>
<feature type="chain" id="PRO_5021216581" description="Bacterial surface antigen (D15) domain-containing protein" evidence="4">
    <location>
        <begin position="20"/>
        <end position="415"/>
    </location>
</feature>
<feature type="signal peptide" evidence="4">
    <location>
        <begin position="1"/>
        <end position="19"/>
    </location>
</feature>
<feature type="domain" description="Bacterial surface antigen (D15)" evidence="5">
    <location>
        <begin position="188"/>
        <end position="415"/>
    </location>
</feature>
<dbReference type="AlphaFoldDB" id="A0A4Z0PMP2"/>
<keyword evidence="4" id="KW-0732">Signal</keyword>
<keyword evidence="2" id="KW-0472">Membrane</keyword>
<accession>A0A4Z0PMP2</accession>
<comment type="caution">
    <text evidence="6">The sequence shown here is derived from an EMBL/GenBank/DDBJ whole genome shotgun (WGS) entry which is preliminary data.</text>
</comment>
<evidence type="ECO:0000313" key="7">
    <source>
        <dbReference type="Proteomes" id="UP000297739"/>
    </source>
</evidence>
<proteinExistence type="predicted"/>
<keyword evidence="7" id="KW-1185">Reference proteome</keyword>
<evidence type="ECO:0000259" key="5">
    <source>
        <dbReference type="Pfam" id="PF01103"/>
    </source>
</evidence>
<dbReference type="InterPro" id="IPR000184">
    <property type="entry name" value="Bac_surfAg_D15"/>
</dbReference>
<comment type="subcellular location">
    <subcellularLocation>
        <location evidence="1">Membrane</location>
    </subcellularLocation>
</comment>
<feature type="region of interest" description="Disordered" evidence="3">
    <location>
        <begin position="25"/>
        <end position="46"/>
    </location>
</feature>
<reference evidence="6 7" key="1">
    <citation type="submission" date="2019-04" db="EMBL/GenBank/DDBJ databases">
        <authorList>
            <person name="Feng G."/>
            <person name="Zhang J."/>
            <person name="Zhu H."/>
        </authorList>
    </citation>
    <scope>NUCLEOTIDE SEQUENCE [LARGE SCALE GENOMIC DNA]</scope>
    <source>
        <strain evidence="6 7">JCM 17223</strain>
    </source>
</reference>
<evidence type="ECO:0000256" key="3">
    <source>
        <dbReference type="SAM" id="MobiDB-lite"/>
    </source>
</evidence>
<sequence length="415" mass="45741">MRFLYSLLAFSLLAIGARAQTTPAASAAPDSAAPASAARPPATAPKPEGKFAKLFAASDKPSFVPIPVLFSQQETGLAGGLSVLPVWRFGTDTTTRKSNARFVGWVSQKKQTSLQVTHNVFTPGEKLYLLGELSYYDVNFFFYGIGNDTRKADESEVAYKLFIFNQRVMPRIAPNWFAGLQYRFTGLRDVKYDQSGEGGKVNKFQTDLTAGRISALEATGGNTSGFGPAILYDGRDNVLATYRGQYLHMHSLFTGKYVGSDYTFSRFQVDARHFQPLFGTTKTILALQYLGQFHAGGKVPFRELSAFGADLGGSIYNYATLMRGIYEGRFRDRQMMTVQGEIRRKLFWRFDGAVFGAVGEVANQLDDFSFAGMKYAAGVGGRFQFNRRDRLNLRLDYGVGSGGNSGVYFSVGEAF</sequence>
<protein>
    <recommendedName>
        <fullName evidence="5">Bacterial surface antigen (D15) domain-containing protein</fullName>
    </recommendedName>
</protein>
<feature type="compositionally biased region" description="Low complexity" evidence="3">
    <location>
        <begin position="25"/>
        <end position="41"/>
    </location>
</feature>
<dbReference type="EMBL" id="SRLD01000013">
    <property type="protein sequence ID" value="TGE17020.1"/>
    <property type="molecule type" value="Genomic_DNA"/>
</dbReference>
<evidence type="ECO:0000256" key="4">
    <source>
        <dbReference type="SAM" id="SignalP"/>
    </source>
</evidence>
<dbReference type="Gene3D" id="2.40.160.50">
    <property type="entry name" value="membrane protein fhac: a member of the omp85/tpsb transporter family"/>
    <property type="match status" value="1"/>
</dbReference>
<evidence type="ECO:0000256" key="2">
    <source>
        <dbReference type="ARBA" id="ARBA00023136"/>
    </source>
</evidence>
<dbReference type="GO" id="GO:0019867">
    <property type="term" value="C:outer membrane"/>
    <property type="evidence" value="ECO:0007669"/>
    <property type="project" value="InterPro"/>
</dbReference>
<name>A0A4Z0PMP2_9BACT</name>
<dbReference type="Pfam" id="PF01103">
    <property type="entry name" value="Omp85"/>
    <property type="match status" value="1"/>
</dbReference>